<keyword evidence="3" id="KW-1185">Reference proteome</keyword>
<feature type="transmembrane region" description="Helical" evidence="1">
    <location>
        <begin position="43"/>
        <end position="60"/>
    </location>
</feature>
<keyword evidence="1" id="KW-0472">Membrane</keyword>
<proteinExistence type="predicted"/>
<protein>
    <submittedName>
        <fullName evidence="2">Uncharacterized protein</fullName>
    </submittedName>
</protein>
<reference evidence="2 3" key="1">
    <citation type="submission" date="2024-06" db="EMBL/GenBank/DDBJ databases">
        <title>The Natural Products Discovery Center: Release of the First 8490 Sequenced Strains for Exploring Actinobacteria Biosynthetic Diversity.</title>
        <authorList>
            <person name="Kalkreuter E."/>
            <person name="Kautsar S.A."/>
            <person name="Yang D."/>
            <person name="Bader C.D."/>
            <person name="Teijaro C.N."/>
            <person name="Fluegel L."/>
            <person name="Davis C.M."/>
            <person name="Simpson J.R."/>
            <person name="Lauterbach L."/>
            <person name="Steele A.D."/>
            <person name="Gui C."/>
            <person name="Meng S."/>
            <person name="Li G."/>
            <person name="Viehrig K."/>
            <person name="Ye F."/>
            <person name="Su P."/>
            <person name="Kiefer A.F."/>
            <person name="Nichols A."/>
            <person name="Cepeda A.J."/>
            <person name="Yan W."/>
            <person name="Fan B."/>
            <person name="Jiang Y."/>
            <person name="Adhikari A."/>
            <person name="Zheng C.-J."/>
            <person name="Schuster L."/>
            <person name="Cowan T.M."/>
            <person name="Smanski M.J."/>
            <person name="Chevrette M.G."/>
            <person name="De Carvalho L.P.S."/>
            <person name="Shen B."/>
        </authorList>
    </citation>
    <scope>NUCLEOTIDE SEQUENCE [LARGE SCALE GENOMIC DNA]</scope>
    <source>
        <strain evidence="2 3">NPDC000155</strain>
    </source>
</reference>
<dbReference type="RefSeq" id="WP_190076148.1">
    <property type="nucleotide sequence ID" value="NZ_BNBM01000036.1"/>
</dbReference>
<feature type="transmembrane region" description="Helical" evidence="1">
    <location>
        <begin position="19"/>
        <end position="37"/>
    </location>
</feature>
<dbReference type="Proteomes" id="UP001486207">
    <property type="component" value="Unassembled WGS sequence"/>
</dbReference>
<keyword evidence="1" id="KW-0812">Transmembrane</keyword>
<keyword evidence="1" id="KW-1133">Transmembrane helix</keyword>
<accession>A0ABV1Y8G4</accession>
<evidence type="ECO:0000256" key="1">
    <source>
        <dbReference type="SAM" id="Phobius"/>
    </source>
</evidence>
<name>A0ABV1Y8G4_9ACTN</name>
<sequence>MSFFGGADDLERFLSRCRVMTVASVPVCLAVMIFFISEEGWRFSLLLCCVLPVIAAYLGVRGRSEIRAGMAASGLALAVATLPLALVLASLEGA</sequence>
<comment type="caution">
    <text evidence="2">The sequence shown here is derived from an EMBL/GenBank/DDBJ whole genome shotgun (WGS) entry which is preliminary data.</text>
</comment>
<feature type="transmembrane region" description="Helical" evidence="1">
    <location>
        <begin position="72"/>
        <end position="91"/>
    </location>
</feature>
<dbReference type="EMBL" id="JBEPFB010000047">
    <property type="protein sequence ID" value="MER7379990.1"/>
    <property type="molecule type" value="Genomic_DNA"/>
</dbReference>
<evidence type="ECO:0000313" key="3">
    <source>
        <dbReference type="Proteomes" id="UP001486207"/>
    </source>
</evidence>
<evidence type="ECO:0000313" key="2">
    <source>
        <dbReference type="EMBL" id="MER7379990.1"/>
    </source>
</evidence>
<gene>
    <name evidence="2" type="ORF">ABT384_46220</name>
</gene>
<organism evidence="2 3">
    <name type="scientific">Streptomyces lanatus</name>
    <dbReference type="NCBI Taxonomy" id="66900"/>
    <lineage>
        <taxon>Bacteria</taxon>
        <taxon>Bacillati</taxon>
        <taxon>Actinomycetota</taxon>
        <taxon>Actinomycetes</taxon>
        <taxon>Kitasatosporales</taxon>
        <taxon>Streptomycetaceae</taxon>
        <taxon>Streptomyces</taxon>
    </lineage>
</organism>